<name>A0A2N9YAK4_9GAMM</name>
<sequence length="398" mass="44298">MLKQAIPSIDLLAEAQLDEMIQYHQPIADDYHAPRAVFLTGATGFLGAYLLYSLLQFTRAEVYCLVRCADSATGMKRVETHLQTHGLLSSTELQRVHIVQGDLAQPFLGLSATDYQQLAREISVIYHNGAQVNALRPYDALKATNVSGTQTILHLASLYHTKPVHFISTVAVFFSPAHRGKIAETLLPDGRQLQGGYRQTKWVAEELVRIAQARGLPACIYRPGRITGHSQTGAHSNLNDLFCLILKACIQLGYYPDVITHLNLTPIDYVSLAVVQLSQQPEAIGKTFHLLNPQNVTWLKLMALVKQQGYSLTALSYADWSQAVTQQAIATPKEEVFTLLRFLLRTAAFFTDTPIFKVDQTIEQLSATSLTCPVIDEERMAIYLSYFQKIGFICACKP</sequence>
<dbReference type="EMBL" id="CP018889">
    <property type="protein sequence ID" value="AUI67496.1"/>
    <property type="molecule type" value="Genomic_DNA"/>
</dbReference>
<keyword evidence="1" id="KW-0596">Phosphopantetheine</keyword>
<dbReference type="SUPFAM" id="SSF51735">
    <property type="entry name" value="NAD(P)-binding Rossmann-fold domains"/>
    <property type="match status" value="1"/>
</dbReference>
<gene>
    <name evidence="4" type="ORF">BLE401_01485</name>
</gene>
<evidence type="ECO:0000313" key="4">
    <source>
        <dbReference type="EMBL" id="AUI67496.1"/>
    </source>
</evidence>
<dbReference type="PANTHER" id="PTHR44845:SF6">
    <property type="entry name" value="BETA-ALANINE-ACTIVATING ENZYME"/>
    <property type="match status" value="1"/>
</dbReference>
<organism evidence="4 5">
    <name type="scientific">Beggiatoa leptomitoformis</name>
    <dbReference type="NCBI Taxonomy" id="288004"/>
    <lineage>
        <taxon>Bacteria</taxon>
        <taxon>Pseudomonadati</taxon>
        <taxon>Pseudomonadota</taxon>
        <taxon>Gammaproteobacteria</taxon>
        <taxon>Thiotrichales</taxon>
        <taxon>Thiotrichaceae</taxon>
        <taxon>Beggiatoa</taxon>
    </lineage>
</organism>
<dbReference type="RefSeq" id="WP_062149634.1">
    <property type="nucleotide sequence ID" value="NZ_CP012373.2"/>
</dbReference>
<dbReference type="STRING" id="288004.AL038_04520"/>
<keyword evidence="5" id="KW-1185">Reference proteome</keyword>
<accession>A0A2N9YAK4</accession>
<dbReference type="KEGG" id="blep:AL038_04520"/>
<dbReference type="Proteomes" id="UP000234271">
    <property type="component" value="Chromosome"/>
</dbReference>
<protein>
    <submittedName>
        <fullName evidence="4">NAD-dependent epimerase/dehydratase family protein</fullName>
    </submittedName>
</protein>
<feature type="domain" description="Thioester reductase (TE)" evidence="3">
    <location>
        <begin position="39"/>
        <end position="273"/>
    </location>
</feature>
<evidence type="ECO:0000313" key="5">
    <source>
        <dbReference type="Proteomes" id="UP000234271"/>
    </source>
</evidence>
<keyword evidence="2" id="KW-0597">Phosphoprotein</keyword>
<evidence type="ECO:0000259" key="3">
    <source>
        <dbReference type="Pfam" id="PF07993"/>
    </source>
</evidence>
<dbReference type="InterPro" id="IPR010080">
    <property type="entry name" value="Thioester_reductase-like_dom"/>
</dbReference>
<reference evidence="5" key="1">
    <citation type="submission" date="2016-12" db="EMBL/GenBank/DDBJ databases">
        <title>Complete Genome Sequence of Beggiatoa leptomitiformis D-401.</title>
        <authorList>
            <person name="Fomenkov A."/>
            <person name="Vincze T."/>
            <person name="Grabovich M."/>
            <person name="Anton B.P."/>
            <person name="Dubinina G."/>
            <person name="Orlova M."/>
            <person name="Belousova E."/>
            <person name="Roberts R.J."/>
        </authorList>
    </citation>
    <scope>NUCLEOTIDE SEQUENCE [LARGE SCALE GENOMIC DNA]</scope>
    <source>
        <strain evidence="5">D-401</strain>
    </source>
</reference>
<dbReference type="AlphaFoldDB" id="A0A2N9YAK4"/>
<dbReference type="NCBIfam" id="TIGR01746">
    <property type="entry name" value="Thioester-redct"/>
    <property type="match status" value="1"/>
</dbReference>
<dbReference type="CDD" id="cd05235">
    <property type="entry name" value="SDR_e1"/>
    <property type="match status" value="1"/>
</dbReference>
<proteinExistence type="predicted"/>
<dbReference type="PANTHER" id="PTHR44845">
    <property type="entry name" value="CARRIER DOMAIN-CONTAINING PROTEIN"/>
    <property type="match status" value="1"/>
</dbReference>
<evidence type="ECO:0000256" key="2">
    <source>
        <dbReference type="ARBA" id="ARBA00022553"/>
    </source>
</evidence>
<dbReference type="Pfam" id="PF07993">
    <property type="entry name" value="NAD_binding_4"/>
    <property type="match status" value="1"/>
</dbReference>
<evidence type="ECO:0000256" key="1">
    <source>
        <dbReference type="ARBA" id="ARBA00022450"/>
    </source>
</evidence>
<dbReference type="OrthoDB" id="9757559at2"/>
<dbReference type="InterPro" id="IPR036291">
    <property type="entry name" value="NAD(P)-bd_dom_sf"/>
</dbReference>
<dbReference type="Gene3D" id="3.40.50.720">
    <property type="entry name" value="NAD(P)-binding Rossmann-like Domain"/>
    <property type="match status" value="1"/>
</dbReference>
<dbReference type="InterPro" id="IPR013120">
    <property type="entry name" value="FAR_NAD-bd"/>
</dbReference>